<gene>
    <name evidence="2" type="ORF">DERYTH_LOCUS8168</name>
</gene>
<accession>A0A9N9GM24</accession>
<feature type="compositionally biased region" description="Low complexity" evidence="1">
    <location>
        <begin position="7"/>
        <end position="20"/>
    </location>
</feature>
<evidence type="ECO:0000313" key="3">
    <source>
        <dbReference type="Proteomes" id="UP000789405"/>
    </source>
</evidence>
<evidence type="ECO:0000256" key="1">
    <source>
        <dbReference type="SAM" id="MobiDB-lite"/>
    </source>
</evidence>
<reference evidence="2" key="1">
    <citation type="submission" date="2021-06" db="EMBL/GenBank/DDBJ databases">
        <authorList>
            <person name="Kallberg Y."/>
            <person name="Tangrot J."/>
            <person name="Rosling A."/>
        </authorList>
    </citation>
    <scope>NUCLEOTIDE SEQUENCE</scope>
    <source>
        <strain evidence="2">MA453B</strain>
    </source>
</reference>
<dbReference type="AlphaFoldDB" id="A0A9N9GM24"/>
<comment type="caution">
    <text evidence="2">The sequence shown here is derived from an EMBL/GenBank/DDBJ whole genome shotgun (WGS) entry which is preliminary data.</text>
</comment>
<proteinExistence type="predicted"/>
<protein>
    <submittedName>
        <fullName evidence="2">20004_t:CDS:1</fullName>
    </submittedName>
</protein>
<sequence length="80" mass="9317">MQVYKNLSSTELSDKSSSPLINKPNREFWFALPINEIVDDNNDTQQFFNIIKDKNIQQYTGENIIEVDDNNNINNLLVKL</sequence>
<evidence type="ECO:0000313" key="2">
    <source>
        <dbReference type="EMBL" id="CAG8611622.1"/>
    </source>
</evidence>
<organism evidence="2 3">
    <name type="scientific">Dentiscutata erythropus</name>
    <dbReference type="NCBI Taxonomy" id="1348616"/>
    <lineage>
        <taxon>Eukaryota</taxon>
        <taxon>Fungi</taxon>
        <taxon>Fungi incertae sedis</taxon>
        <taxon>Mucoromycota</taxon>
        <taxon>Glomeromycotina</taxon>
        <taxon>Glomeromycetes</taxon>
        <taxon>Diversisporales</taxon>
        <taxon>Gigasporaceae</taxon>
        <taxon>Dentiscutata</taxon>
    </lineage>
</organism>
<feature type="region of interest" description="Disordered" evidence="1">
    <location>
        <begin position="1"/>
        <end position="20"/>
    </location>
</feature>
<name>A0A9N9GM24_9GLOM</name>
<dbReference type="Proteomes" id="UP000789405">
    <property type="component" value="Unassembled WGS sequence"/>
</dbReference>
<keyword evidence="3" id="KW-1185">Reference proteome</keyword>
<dbReference type="EMBL" id="CAJVPY010004156">
    <property type="protein sequence ID" value="CAG8611622.1"/>
    <property type="molecule type" value="Genomic_DNA"/>
</dbReference>